<dbReference type="EMBL" id="JBAFSM010000006">
    <property type="protein sequence ID" value="MEG3436500.1"/>
    <property type="molecule type" value="Genomic_DNA"/>
</dbReference>
<proteinExistence type="predicted"/>
<dbReference type="AlphaFoldDB" id="A0AAW9QFG2"/>
<feature type="region of interest" description="Disordered" evidence="1">
    <location>
        <begin position="26"/>
        <end position="62"/>
    </location>
</feature>
<evidence type="ECO:0000313" key="3">
    <source>
        <dbReference type="Proteomes" id="UP001328733"/>
    </source>
</evidence>
<protein>
    <submittedName>
        <fullName evidence="2">Uncharacterized protein</fullName>
    </submittedName>
</protein>
<organism evidence="2 3">
    <name type="scientific">Pannus brasiliensis CCIBt3594</name>
    <dbReference type="NCBI Taxonomy" id="1427578"/>
    <lineage>
        <taxon>Bacteria</taxon>
        <taxon>Bacillati</taxon>
        <taxon>Cyanobacteriota</taxon>
        <taxon>Cyanophyceae</taxon>
        <taxon>Oscillatoriophycideae</taxon>
        <taxon>Chroococcales</taxon>
        <taxon>Microcystaceae</taxon>
        <taxon>Pannus</taxon>
    </lineage>
</organism>
<evidence type="ECO:0000313" key="2">
    <source>
        <dbReference type="EMBL" id="MEG3436500.1"/>
    </source>
</evidence>
<name>A0AAW9QFG2_9CHRO</name>
<dbReference type="Proteomes" id="UP001328733">
    <property type="component" value="Unassembled WGS sequence"/>
</dbReference>
<accession>A0AAW9QFG2</accession>
<dbReference type="RefSeq" id="WP_332863955.1">
    <property type="nucleotide sequence ID" value="NZ_JBAFSM010000006.1"/>
</dbReference>
<gene>
    <name evidence="2" type="ORF">V0288_05160</name>
</gene>
<keyword evidence="3" id="KW-1185">Reference proteome</keyword>
<comment type="caution">
    <text evidence="2">The sequence shown here is derived from an EMBL/GenBank/DDBJ whole genome shotgun (WGS) entry which is preliminary data.</text>
</comment>
<evidence type="ECO:0000256" key="1">
    <source>
        <dbReference type="SAM" id="MobiDB-lite"/>
    </source>
</evidence>
<sequence>MFSHFFCKNPFFKGANRLSFLLGRQEAGGRRQEAGGRRQEAGGRRQEAGGRRERRQEGSVIQ</sequence>
<feature type="compositionally biased region" description="Basic and acidic residues" evidence="1">
    <location>
        <begin position="27"/>
        <end position="62"/>
    </location>
</feature>
<reference evidence="2 3" key="1">
    <citation type="submission" date="2024-01" db="EMBL/GenBank/DDBJ databases">
        <title>Genomic insights into the taxonomy and metabolism of the cyanobacterium Pannus brasiliensis CCIBt3594.</title>
        <authorList>
            <person name="Machado M."/>
            <person name="Botero N.B."/>
            <person name="Andreote A.P.D."/>
            <person name="Feitosa A.M.T."/>
            <person name="Popin R."/>
            <person name="Sivonen K."/>
            <person name="Fiore M.F."/>
        </authorList>
    </citation>
    <scope>NUCLEOTIDE SEQUENCE [LARGE SCALE GENOMIC DNA]</scope>
    <source>
        <strain evidence="2 3">CCIBt3594</strain>
    </source>
</reference>